<reference evidence="1" key="1">
    <citation type="submission" date="2021-01" db="EMBL/GenBank/DDBJ databases">
        <title>Phytophthora aleatoria, a newly-described species from Pinus radiata is distinct from Phytophthora cactorum isolates based on comparative genomics.</title>
        <authorList>
            <person name="Mcdougal R."/>
            <person name="Panda P."/>
            <person name="Williams N."/>
            <person name="Studholme D.J."/>
        </authorList>
    </citation>
    <scope>NUCLEOTIDE SEQUENCE</scope>
    <source>
        <strain evidence="1">NZFS 4037</strain>
    </source>
</reference>
<comment type="caution">
    <text evidence="1">The sequence shown here is derived from an EMBL/GenBank/DDBJ whole genome shotgun (WGS) entry which is preliminary data.</text>
</comment>
<accession>A0A8J5J591</accession>
<proteinExistence type="predicted"/>
<protein>
    <submittedName>
        <fullName evidence="1">Uncharacterized protein</fullName>
    </submittedName>
</protein>
<keyword evidence="2" id="KW-1185">Reference proteome</keyword>
<organism evidence="1 2">
    <name type="scientific">Phytophthora aleatoria</name>
    <dbReference type="NCBI Taxonomy" id="2496075"/>
    <lineage>
        <taxon>Eukaryota</taxon>
        <taxon>Sar</taxon>
        <taxon>Stramenopiles</taxon>
        <taxon>Oomycota</taxon>
        <taxon>Peronosporomycetes</taxon>
        <taxon>Peronosporales</taxon>
        <taxon>Peronosporaceae</taxon>
        <taxon>Phytophthora</taxon>
    </lineage>
</organism>
<evidence type="ECO:0000313" key="2">
    <source>
        <dbReference type="Proteomes" id="UP000709295"/>
    </source>
</evidence>
<sequence length="107" mass="12232">MVQLINIHDKLVLIISQKQTCISGKHTSKECLMKRDENRSTTQLVTKEANGQTLCPIMNRERIMHLSVNVHFSSNNDAGTSTDRAWKLRPIIDLFQIRFPAGYIPPQ</sequence>
<evidence type="ECO:0000313" key="1">
    <source>
        <dbReference type="EMBL" id="KAG6957881.1"/>
    </source>
</evidence>
<dbReference type="EMBL" id="JAENGY010000704">
    <property type="protein sequence ID" value="KAG6957881.1"/>
    <property type="molecule type" value="Genomic_DNA"/>
</dbReference>
<name>A0A8J5J591_9STRA</name>
<dbReference type="Proteomes" id="UP000709295">
    <property type="component" value="Unassembled WGS sequence"/>
</dbReference>
<dbReference type="AlphaFoldDB" id="A0A8J5J591"/>
<gene>
    <name evidence="1" type="ORF">JG688_00010772</name>
</gene>